<dbReference type="EMBL" id="JBHRSD010000022">
    <property type="protein sequence ID" value="MFC3033432.1"/>
    <property type="molecule type" value="Genomic_DNA"/>
</dbReference>
<dbReference type="SUPFAM" id="SSF82657">
    <property type="entry name" value="BolA-like"/>
    <property type="match status" value="1"/>
</dbReference>
<evidence type="ECO:0000256" key="2">
    <source>
        <dbReference type="RuleBase" id="RU003860"/>
    </source>
</evidence>
<dbReference type="Pfam" id="PF01722">
    <property type="entry name" value="BolA"/>
    <property type="match status" value="1"/>
</dbReference>
<accession>A0ABV7CL97</accession>
<evidence type="ECO:0000256" key="3">
    <source>
        <dbReference type="SAM" id="MobiDB-lite"/>
    </source>
</evidence>
<organism evidence="4 5">
    <name type="scientific">Pseudoalteromonas fenneropenaei</name>
    <dbReference type="NCBI Taxonomy" id="1737459"/>
    <lineage>
        <taxon>Bacteria</taxon>
        <taxon>Pseudomonadati</taxon>
        <taxon>Pseudomonadota</taxon>
        <taxon>Gammaproteobacteria</taxon>
        <taxon>Alteromonadales</taxon>
        <taxon>Pseudoalteromonadaceae</taxon>
        <taxon>Pseudoalteromonas</taxon>
    </lineage>
</organism>
<sequence length="104" mass="11634">MTMQQVIFDKVQAALPCTHLEVLNESHMHSRGAESHFKVIAVSDTFTGQRLLQRHRTINAILADELANHIHALAIHAYTPQEYQQSGQTVPDSPRCLGGSKFDK</sequence>
<dbReference type="Proteomes" id="UP001595453">
    <property type="component" value="Unassembled WGS sequence"/>
</dbReference>
<evidence type="ECO:0000256" key="1">
    <source>
        <dbReference type="ARBA" id="ARBA00005578"/>
    </source>
</evidence>
<dbReference type="Gene3D" id="3.10.20.90">
    <property type="entry name" value="Phosphatidylinositol 3-kinase Catalytic Subunit, Chain A, domain 1"/>
    <property type="match status" value="1"/>
</dbReference>
<dbReference type="InterPro" id="IPR002634">
    <property type="entry name" value="BolA"/>
</dbReference>
<evidence type="ECO:0000313" key="5">
    <source>
        <dbReference type="Proteomes" id="UP001595453"/>
    </source>
</evidence>
<feature type="region of interest" description="Disordered" evidence="3">
    <location>
        <begin position="83"/>
        <end position="104"/>
    </location>
</feature>
<proteinExistence type="inferred from homology"/>
<dbReference type="PANTHER" id="PTHR46229">
    <property type="entry name" value="BOLA TRANSCRIPTION REGULATOR"/>
    <property type="match status" value="1"/>
</dbReference>
<name>A0ABV7CL97_9GAMM</name>
<gene>
    <name evidence="4" type="ORF">ACFOEE_12965</name>
</gene>
<dbReference type="PANTHER" id="PTHR46229:SF2">
    <property type="entry name" value="BOLA-LIKE PROTEIN 1"/>
    <property type="match status" value="1"/>
</dbReference>
<keyword evidence="5" id="KW-1185">Reference proteome</keyword>
<dbReference type="InterPro" id="IPR050961">
    <property type="entry name" value="BolA/IbaG_stress_morph_reg"/>
</dbReference>
<reference evidence="5" key="1">
    <citation type="journal article" date="2019" name="Int. J. Syst. Evol. Microbiol.">
        <title>The Global Catalogue of Microorganisms (GCM) 10K type strain sequencing project: providing services to taxonomists for standard genome sequencing and annotation.</title>
        <authorList>
            <consortium name="The Broad Institute Genomics Platform"/>
            <consortium name="The Broad Institute Genome Sequencing Center for Infectious Disease"/>
            <person name="Wu L."/>
            <person name="Ma J."/>
        </authorList>
    </citation>
    <scope>NUCLEOTIDE SEQUENCE [LARGE SCALE GENOMIC DNA]</scope>
    <source>
        <strain evidence="5">KCTC 42730</strain>
    </source>
</reference>
<comment type="caution">
    <text evidence="4">The sequence shown here is derived from an EMBL/GenBank/DDBJ whole genome shotgun (WGS) entry which is preliminary data.</text>
</comment>
<dbReference type="InterPro" id="IPR036065">
    <property type="entry name" value="BolA-like_sf"/>
</dbReference>
<dbReference type="RefSeq" id="WP_377124908.1">
    <property type="nucleotide sequence ID" value="NZ_JBHRSD010000022.1"/>
</dbReference>
<evidence type="ECO:0000313" key="4">
    <source>
        <dbReference type="EMBL" id="MFC3033432.1"/>
    </source>
</evidence>
<comment type="similarity">
    <text evidence="1 2">Belongs to the BolA/IbaG family.</text>
</comment>
<dbReference type="PIRSF" id="PIRSF003113">
    <property type="entry name" value="BolA"/>
    <property type="match status" value="1"/>
</dbReference>
<protein>
    <submittedName>
        <fullName evidence="4">BolA family protein</fullName>
    </submittedName>
</protein>